<gene>
    <name evidence="2" type="ORF">EV420DRAFT_1611297</name>
</gene>
<evidence type="ECO:0000313" key="3">
    <source>
        <dbReference type="Proteomes" id="UP001175211"/>
    </source>
</evidence>
<sequence length="127" mass="14211">MGRMLLLSVVRTSSNLILCILIAIRSSPRSLMEPYDTDTLSSKWLDLSWKMVHISKPQRAEWSPIDHFPGLDLAQCGSTDFSLGMIVHLPFRTNHQTCPVTCIDPMSMDYTLAIGEKIVFAAPTSRS</sequence>
<protein>
    <submittedName>
        <fullName evidence="2">Uncharacterized protein</fullName>
    </submittedName>
</protein>
<proteinExistence type="predicted"/>
<dbReference type="GeneID" id="85358605"/>
<dbReference type="EMBL" id="JAUEPS010000425">
    <property type="protein sequence ID" value="KAK0431302.1"/>
    <property type="molecule type" value="Genomic_DNA"/>
</dbReference>
<accession>A0AA39IVM0</accession>
<organism evidence="2 3">
    <name type="scientific">Armillaria tabescens</name>
    <name type="common">Ringless honey mushroom</name>
    <name type="synonym">Agaricus tabescens</name>
    <dbReference type="NCBI Taxonomy" id="1929756"/>
    <lineage>
        <taxon>Eukaryota</taxon>
        <taxon>Fungi</taxon>
        <taxon>Dikarya</taxon>
        <taxon>Basidiomycota</taxon>
        <taxon>Agaricomycotina</taxon>
        <taxon>Agaricomycetes</taxon>
        <taxon>Agaricomycetidae</taxon>
        <taxon>Agaricales</taxon>
        <taxon>Marasmiineae</taxon>
        <taxon>Physalacriaceae</taxon>
        <taxon>Desarmillaria</taxon>
    </lineage>
</organism>
<feature type="chain" id="PRO_5041289099" evidence="1">
    <location>
        <begin position="20"/>
        <end position="127"/>
    </location>
</feature>
<dbReference type="Proteomes" id="UP001175211">
    <property type="component" value="Unassembled WGS sequence"/>
</dbReference>
<feature type="signal peptide" evidence="1">
    <location>
        <begin position="1"/>
        <end position="19"/>
    </location>
</feature>
<dbReference type="AlphaFoldDB" id="A0AA39IVM0"/>
<evidence type="ECO:0000313" key="2">
    <source>
        <dbReference type="EMBL" id="KAK0431302.1"/>
    </source>
</evidence>
<keyword evidence="3" id="KW-1185">Reference proteome</keyword>
<comment type="caution">
    <text evidence="2">The sequence shown here is derived from an EMBL/GenBank/DDBJ whole genome shotgun (WGS) entry which is preliminary data.</text>
</comment>
<evidence type="ECO:0000256" key="1">
    <source>
        <dbReference type="SAM" id="SignalP"/>
    </source>
</evidence>
<dbReference type="RefSeq" id="XP_060321297.1">
    <property type="nucleotide sequence ID" value="XM_060475057.1"/>
</dbReference>
<reference evidence="2" key="1">
    <citation type="submission" date="2023-06" db="EMBL/GenBank/DDBJ databases">
        <authorList>
            <consortium name="Lawrence Berkeley National Laboratory"/>
            <person name="Ahrendt S."/>
            <person name="Sahu N."/>
            <person name="Indic B."/>
            <person name="Wong-Bajracharya J."/>
            <person name="Merenyi Z."/>
            <person name="Ke H.-M."/>
            <person name="Monk M."/>
            <person name="Kocsube S."/>
            <person name="Drula E."/>
            <person name="Lipzen A."/>
            <person name="Balint B."/>
            <person name="Henrissat B."/>
            <person name="Andreopoulos B."/>
            <person name="Martin F.M."/>
            <person name="Harder C.B."/>
            <person name="Rigling D."/>
            <person name="Ford K.L."/>
            <person name="Foster G.D."/>
            <person name="Pangilinan J."/>
            <person name="Papanicolaou A."/>
            <person name="Barry K."/>
            <person name="LaButti K."/>
            <person name="Viragh M."/>
            <person name="Koriabine M."/>
            <person name="Yan M."/>
            <person name="Riley R."/>
            <person name="Champramary S."/>
            <person name="Plett K.L."/>
            <person name="Tsai I.J."/>
            <person name="Slot J."/>
            <person name="Sipos G."/>
            <person name="Plett J."/>
            <person name="Nagy L.G."/>
            <person name="Grigoriev I.V."/>
        </authorList>
    </citation>
    <scope>NUCLEOTIDE SEQUENCE</scope>
    <source>
        <strain evidence="2">CCBAS 213</strain>
    </source>
</reference>
<keyword evidence="1" id="KW-0732">Signal</keyword>
<name>A0AA39IVM0_ARMTA</name>